<evidence type="ECO:0000313" key="3">
    <source>
        <dbReference type="EMBL" id="OHX65922.1"/>
    </source>
</evidence>
<dbReference type="InterPro" id="IPR052336">
    <property type="entry name" value="MlaD_Phospholipid_Transporter"/>
</dbReference>
<dbReference type="InterPro" id="IPR003399">
    <property type="entry name" value="Mce/MlaD"/>
</dbReference>
<evidence type="ECO:0000259" key="2">
    <source>
        <dbReference type="Pfam" id="PF02470"/>
    </source>
</evidence>
<comment type="caution">
    <text evidence="3">The sequence shown here is derived from an EMBL/GenBank/DDBJ whole genome shotgun (WGS) entry which is preliminary data.</text>
</comment>
<feature type="transmembrane region" description="Helical" evidence="1">
    <location>
        <begin position="32"/>
        <end position="50"/>
    </location>
</feature>
<keyword evidence="1" id="KW-1133">Transmembrane helix</keyword>
<protein>
    <recommendedName>
        <fullName evidence="2">Mce/MlaD domain-containing protein</fullName>
    </recommendedName>
</protein>
<keyword evidence="1" id="KW-0472">Membrane</keyword>
<keyword evidence="1" id="KW-0812">Transmembrane</keyword>
<dbReference type="EMBL" id="JRYR02000001">
    <property type="protein sequence ID" value="OHX65922.1"/>
    <property type="molecule type" value="Genomic_DNA"/>
</dbReference>
<dbReference type="Pfam" id="PF02470">
    <property type="entry name" value="MlaD"/>
    <property type="match status" value="1"/>
</dbReference>
<evidence type="ECO:0000256" key="1">
    <source>
        <dbReference type="SAM" id="Phobius"/>
    </source>
</evidence>
<name>A0A1S1YY40_FLAPC</name>
<accession>A0A1S1YY40</accession>
<reference evidence="3 4" key="1">
    <citation type="journal article" date="2012" name="Int. J. Syst. Evol. Microbiol.">
        <title>Flammeovirga pacifica sp. nov., isolated from deep-sea sediment.</title>
        <authorList>
            <person name="Xu H."/>
            <person name="Fu Y."/>
            <person name="Yang N."/>
            <person name="Ding Z."/>
            <person name="Lai Q."/>
            <person name="Zeng R."/>
        </authorList>
    </citation>
    <scope>NUCLEOTIDE SEQUENCE [LARGE SCALE GENOMIC DNA]</scope>
    <source>
        <strain evidence="4">DSM 24597 / LMG 26175 / WPAGA1</strain>
    </source>
</reference>
<dbReference type="PANTHER" id="PTHR33371">
    <property type="entry name" value="INTERMEMBRANE PHOSPHOLIPID TRANSPORT SYSTEM BINDING PROTEIN MLAD-RELATED"/>
    <property type="match status" value="1"/>
</dbReference>
<sequence>MKLQATIRTNKFKSKQLIVSKLKIEFSNEVKVALFATICFVVLWVGYNFLKGIDVFSNQKVYYVVYDTTPDLQVSNNVTINGVNVGRVSQMELMQNANNKVKVTLEVNKDYAIYKGTVATIADKGMLGDKQVILSFPEKGGLAEEGSTLTGDVEMGMIAALSDKAAPVLSSLEATLDTARYVMSTFKTTSSKVDQLIETANYKMASIDTKSLNESIHNFEKISTDFSKASADLQPMLASFKNIADSLDNADLKKTVEEAQLLLANMNKTLDNVNNPDGTVGALLTQKEMHDQMVKTLTDLDSLFLDFQAHPKRYIHFSVFGKKDKAPKEEKKK</sequence>
<dbReference type="PANTHER" id="PTHR33371:SF4">
    <property type="entry name" value="INTERMEMBRANE PHOSPHOLIPID TRANSPORT SYSTEM BINDING PROTEIN MLAD"/>
    <property type="match status" value="1"/>
</dbReference>
<feature type="domain" description="Mce/MlaD" evidence="2">
    <location>
        <begin position="61"/>
        <end position="135"/>
    </location>
</feature>
<evidence type="ECO:0000313" key="4">
    <source>
        <dbReference type="Proteomes" id="UP000179797"/>
    </source>
</evidence>
<proteinExistence type="predicted"/>
<gene>
    <name evidence="3" type="ORF">NH26_05915</name>
</gene>
<dbReference type="Proteomes" id="UP000179797">
    <property type="component" value="Unassembled WGS sequence"/>
</dbReference>
<organism evidence="3 4">
    <name type="scientific">Flammeovirga pacifica</name>
    <dbReference type="NCBI Taxonomy" id="915059"/>
    <lineage>
        <taxon>Bacteria</taxon>
        <taxon>Pseudomonadati</taxon>
        <taxon>Bacteroidota</taxon>
        <taxon>Cytophagia</taxon>
        <taxon>Cytophagales</taxon>
        <taxon>Flammeovirgaceae</taxon>
        <taxon>Flammeovirga</taxon>
    </lineage>
</organism>
<dbReference type="AlphaFoldDB" id="A0A1S1YY40"/>
<dbReference type="STRING" id="915059.NH26_05915"/>
<keyword evidence="4" id="KW-1185">Reference proteome</keyword>